<dbReference type="InterPro" id="IPR010878">
    <property type="entry name" value="Gp111"/>
</dbReference>
<name>A0ABW0RCK5_9BACL</name>
<protein>
    <submittedName>
        <fullName evidence="1">Uncharacterized protein</fullName>
    </submittedName>
</protein>
<accession>A0ABW0RCK5</accession>
<gene>
    <name evidence="1" type="ORF">ACFPOH_07375</name>
</gene>
<dbReference type="EMBL" id="JBHSNQ010000058">
    <property type="protein sequence ID" value="MFC5541583.1"/>
    <property type="molecule type" value="Genomic_DNA"/>
</dbReference>
<sequence>MRAIMKRAWEIAKEAVVKFGGKAIEYIAEALKLAWAEFKNAQIVEVVTHCEETAYALFQFMNTDSNGFDRSARVWAKPRDFFRIYFNLNGWNGYLQLSKETFKITKWDFDVKCYHKTVDEIKRIVEEYNANGVVTA</sequence>
<dbReference type="RefSeq" id="WP_390309290.1">
    <property type="nucleotide sequence ID" value="NZ_JBHSNQ010000058.1"/>
</dbReference>
<dbReference type="Proteomes" id="UP001595978">
    <property type="component" value="Unassembled WGS sequence"/>
</dbReference>
<evidence type="ECO:0000313" key="1">
    <source>
        <dbReference type="EMBL" id="MFC5541583.1"/>
    </source>
</evidence>
<dbReference type="Pfam" id="PF07410">
    <property type="entry name" value="Phage_Gp111"/>
    <property type="match status" value="1"/>
</dbReference>
<comment type="caution">
    <text evidence="1">The sequence shown here is derived from an EMBL/GenBank/DDBJ whole genome shotgun (WGS) entry which is preliminary data.</text>
</comment>
<evidence type="ECO:0000313" key="2">
    <source>
        <dbReference type="Proteomes" id="UP001595978"/>
    </source>
</evidence>
<keyword evidence="2" id="KW-1185">Reference proteome</keyword>
<organism evidence="1 2">
    <name type="scientific">Ureibacillus suwonensis</name>
    <dbReference type="NCBI Taxonomy" id="313007"/>
    <lineage>
        <taxon>Bacteria</taxon>
        <taxon>Bacillati</taxon>
        <taxon>Bacillota</taxon>
        <taxon>Bacilli</taxon>
        <taxon>Bacillales</taxon>
        <taxon>Caryophanaceae</taxon>
        <taxon>Ureibacillus</taxon>
    </lineage>
</organism>
<proteinExistence type="predicted"/>
<reference evidence="2" key="1">
    <citation type="journal article" date="2019" name="Int. J. Syst. Evol. Microbiol.">
        <title>The Global Catalogue of Microorganisms (GCM) 10K type strain sequencing project: providing services to taxonomists for standard genome sequencing and annotation.</title>
        <authorList>
            <consortium name="The Broad Institute Genomics Platform"/>
            <consortium name="The Broad Institute Genome Sequencing Center for Infectious Disease"/>
            <person name="Wu L."/>
            <person name="Ma J."/>
        </authorList>
    </citation>
    <scope>NUCLEOTIDE SEQUENCE [LARGE SCALE GENOMIC DNA]</scope>
    <source>
        <strain evidence="2">CCUG 56331</strain>
    </source>
</reference>